<dbReference type="SMART" id="SM00640">
    <property type="entry name" value="Glyco_32"/>
    <property type="match status" value="1"/>
</dbReference>
<organism evidence="7 8">
    <name type="scientific">Asaia krungthepensis NRIC 0535</name>
    <dbReference type="NCBI Taxonomy" id="1307925"/>
    <lineage>
        <taxon>Bacteria</taxon>
        <taxon>Pseudomonadati</taxon>
        <taxon>Pseudomonadota</taxon>
        <taxon>Alphaproteobacteria</taxon>
        <taxon>Acetobacterales</taxon>
        <taxon>Acetobacteraceae</taxon>
        <taxon>Asaia</taxon>
    </lineage>
</organism>
<dbReference type="InterPro" id="IPR001362">
    <property type="entry name" value="Glyco_hydro_32"/>
</dbReference>
<proteinExistence type="inferred from homology"/>
<dbReference type="CDD" id="cd18622">
    <property type="entry name" value="GH32_Inu-like"/>
    <property type="match status" value="1"/>
</dbReference>
<sequence length="542" mass="60838">MSRPPDRSLLHRFRHRLALMGSLVFLAGAFCVLPARASSDSLQPRSTPQWRPALHFTPQAHWMNDPNGPFLVDGVWHLFYQYNPRSMVWGHTSWGHATSRDLVHWQEQAIALPATSGRDIFSGSVVVDTANRSGLGLKGIAPLIALYTSVYTGNPRHPDGTQAQSLAFSRNRGQTWQNHPLDPVLTLSPDSRQFRDPSLTWYEPGRFWVMTTVVADAQIVKLYRSTDLIHWDFLSDFQPPGYRKPGMLWEMPTLMSLPLDGHPEDRRWVMIVSVNPWSIAGGSGVEYYTGRFDGTRFTSDRLPPDGSDPAAYHWLDHGADNYAAIRFANTGDAPPCLISWMSNWAYADTVPTAPWRGQMTLPVTLSLRTLNNSPHLYQAPAPDYALFVRKHPAQSWLRQDLATNGVWRPAMRHSVADITFTLRGAGSGRSGIILRESEDRRQGTRLSYDFGSKLLTLDRTHSGNTGFSDRFSLVHVAHLDPEKGAVTLHVVMDRSSIEVFANDGALRMTDLIFPDRESDRLSFFAEDAPATLENLRITGLDP</sequence>
<dbReference type="InterPro" id="IPR018053">
    <property type="entry name" value="Glyco_hydro_32_AS"/>
</dbReference>
<dbReference type="EMBL" id="BAPV01000010">
    <property type="protein sequence ID" value="GBQ87680.1"/>
    <property type="molecule type" value="Genomic_DNA"/>
</dbReference>
<evidence type="ECO:0000256" key="2">
    <source>
        <dbReference type="ARBA" id="ARBA00022801"/>
    </source>
</evidence>
<evidence type="ECO:0000259" key="5">
    <source>
        <dbReference type="Pfam" id="PF00251"/>
    </source>
</evidence>
<evidence type="ECO:0000259" key="6">
    <source>
        <dbReference type="Pfam" id="PF08244"/>
    </source>
</evidence>
<comment type="similarity">
    <text evidence="1 4">Belongs to the glycosyl hydrolase 32 family.</text>
</comment>
<dbReference type="RefSeq" id="WP_264815184.1">
    <property type="nucleotide sequence ID" value="NZ_BAPV01000010.1"/>
</dbReference>
<dbReference type="Proteomes" id="UP001062776">
    <property type="component" value="Unassembled WGS sequence"/>
</dbReference>
<evidence type="ECO:0000313" key="7">
    <source>
        <dbReference type="EMBL" id="GBQ87680.1"/>
    </source>
</evidence>
<keyword evidence="3 4" id="KW-0326">Glycosidase</keyword>
<evidence type="ECO:0000256" key="3">
    <source>
        <dbReference type="ARBA" id="ARBA00023295"/>
    </source>
</evidence>
<dbReference type="InterPro" id="IPR013320">
    <property type="entry name" value="ConA-like_dom_sf"/>
</dbReference>
<dbReference type="InterPro" id="IPR013148">
    <property type="entry name" value="Glyco_hydro_32_N"/>
</dbReference>
<dbReference type="PANTHER" id="PTHR42800">
    <property type="entry name" value="EXOINULINASE INUD (AFU_ORTHOLOGUE AFUA_5G00480)"/>
    <property type="match status" value="1"/>
</dbReference>
<protein>
    <submittedName>
        <fullName evidence="7">Beta-fructosidase</fullName>
    </submittedName>
</protein>
<feature type="domain" description="Glycosyl hydrolase family 32 C-terminal" evidence="6">
    <location>
        <begin position="411"/>
        <end position="537"/>
    </location>
</feature>
<accession>A0ABQ0Q234</accession>
<dbReference type="Gene3D" id="2.115.10.20">
    <property type="entry name" value="Glycosyl hydrolase domain, family 43"/>
    <property type="match status" value="1"/>
</dbReference>
<dbReference type="Gene3D" id="2.60.120.560">
    <property type="entry name" value="Exo-inulinase, domain 1"/>
    <property type="match status" value="1"/>
</dbReference>
<dbReference type="PROSITE" id="PS00609">
    <property type="entry name" value="GLYCOSYL_HYDROL_F32"/>
    <property type="match status" value="1"/>
</dbReference>
<feature type="domain" description="Glycosyl hydrolase family 32 N-terminal" evidence="5">
    <location>
        <begin position="55"/>
        <end position="380"/>
    </location>
</feature>
<name>A0ABQ0Q234_9PROT</name>
<gene>
    <name evidence="7" type="ORF">AA0535_1340</name>
</gene>
<dbReference type="Pfam" id="PF08244">
    <property type="entry name" value="Glyco_hydro_32C"/>
    <property type="match status" value="1"/>
</dbReference>
<dbReference type="Pfam" id="PF00251">
    <property type="entry name" value="Glyco_hydro_32N"/>
    <property type="match status" value="1"/>
</dbReference>
<evidence type="ECO:0000313" key="8">
    <source>
        <dbReference type="Proteomes" id="UP001062776"/>
    </source>
</evidence>
<keyword evidence="8" id="KW-1185">Reference proteome</keyword>
<keyword evidence="2 4" id="KW-0378">Hydrolase</keyword>
<dbReference type="SUPFAM" id="SSF49899">
    <property type="entry name" value="Concanavalin A-like lectins/glucanases"/>
    <property type="match status" value="1"/>
</dbReference>
<evidence type="ECO:0000256" key="4">
    <source>
        <dbReference type="RuleBase" id="RU362110"/>
    </source>
</evidence>
<dbReference type="PANTHER" id="PTHR42800:SF1">
    <property type="entry name" value="EXOINULINASE INUD (AFU_ORTHOLOGUE AFUA_5G00480)"/>
    <property type="match status" value="1"/>
</dbReference>
<reference evidence="7" key="1">
    <citation type="submission" date="2013-04" db="EMBL/GenBank/DDBJ databases">
        <title>The genome sequencing project of 58 acetic acid bacteria.</title>
        <authorList>
            <person name="Okamoto-Kainuma A."/>
            <person name="Ishikawa M."/>
            <person name="Umino S."/>
            <person name="Koizumi Y."/>
            <person name="Shiwa Y."/>
            <person name="Yoshikawa H."/>
            <person name="Matsutani M."/>
            <person name="Matsushita K."/>
        </authorList>
    </citation>
    <scope>NUCLEOTIDE SEQUENCE</scope>
    <source>
        <strain evidence="7">NRIC 0535</strain>
    </source>
</reference>
<dbReference type="InterPro" id="IPR023296">
    <property type="entry name" value="Glyco_hydro_beta-prop_sf"/>
</dbReference>
<dbReference type="InterPro" id="IPR013189">
    <property type="entry name" value="Glyco_hydro_32_C"/>
</dbReference>
<dbReference type="SUPFAM" id="SSF75005">
    <property type="entry name" value="Arabinanase/levansucrase/invertase"/>
    <property type="match status" value="1"/>
</dbReference>
<comment type="caution">
    <text evidence="7">The sequence shown here is derived from an EMBL/GenBank/DDBJ whole genome shotgun (WGS) entry which is preliminary data.</text>
</comment>
<evidence type="ECO:0000256" key="1">
    <source>
        <dbReference type="ARBA" id="ARBA00009902"/>
    </source>
</evidence>